<evidence type="ECO:0000259" key="4">
    <source>
        <dbReference type="Pfam" id="PF11945"/>
    </source>
</evidence>
<feature type="region of interest" description="Disordered" evidence="3">
    <location>
        <begin position="178"/>
        <end position="198"/>
    </location>
</feature>
<dbReference type="GO" id="GO:0005829">
    <property type="term" value="C:cytosol"/>
    <property type="evidence" value="ECO:0007669"/>
    <property type="project" value="GOC"/>
</dbReference>
<dbReference type="EMBL" id="NCKU01010394">
    <property type="protein sequence ID" value="RWS00831.1"/>
    <property type="molecule type" value="Genomic_DNA"/>
</dbReference>
<reference evidence="5 6" key="1">
    <citation type="journal article" date="2018" name="Gigascience">
        <title>Genomes of trombidid mites reveal novel predicted allergens and laterally-transferred genes associated with secondary metabolism.</title>
        <authorList>
            <person name="Dong X."/>
            <person name="Chaisiri K."/>
            <person name="Xia D."/>
            <person name="Armstrong S.D."/>
            <person name="Fang Y."/>
            <person name="Donnelly M.J."/>
            <person name="Kadowaki T."/>
            <person name="McGarry J.W."/>
            <person name="Darby A.C."/>
            <person name="Makepeace B.L."/>
        </authorList>
    </citation>
    <scope>NUCLEOTIDE SEQUENCE [LARGE SCALE GENOMIC DNA]</scope>
    <source>
        <strain evidence="5">UoL-WK</strain>
    </source>
</reference>
<evidence type="ECO:0000313" key="5">
    <source>
        <dbReference type="EMBL" id="RWS00831.1"/>
    </source>
</evidence>
<organism evidence="5 6">
    <name type="scientific">Dinothrombium tinctorium</name>
    <dbReference type="NCBI Taxonomy" id="1965070"/>
    <lineage>
        <taxon>Eukaryota</taxon>
        <taxon>Metazoa</taxon>
        <taxon>Ecdysozoa</taxon>
        <taxon>Arthropoda</taxon>
        <taxon>Chelicerata</taxon>
        <taxon>Arachnida</taxon>
        <taxon>Acari</taxon>
        <taxon>Acariformes</taxon>
        <taxon>Trombidiformes</taxon>
        <taxon>Prostigmata</taxon>
        <taxon>Anystina</taxon>
        <taxon>Parasitengona</taxon>
        <taxon>Trombidioidea</taxon>
        <taxon>Trombidiidae</taxon>
        <taxon>Dinothrombium</taxon>
    </lineage>
</organism>
<dbReference type="Proteomes" id="UP000285301">
    <property type="component" value="Unassembled WGS sequence"/>
</dbReference>
<dbReference type="PANTHER" id="PTHR23331:SF1">
    <property type="entry name" value="WASH COMPLEX SUBUNIT 1"/>
    <property type="match status" value="1"/>
</dbReference>
<name>A0A443QCU6_9ACAR</name>
<protein>
    <recommendedName>
        <fullName evidence="4">WASH1 WAHD domain-containing protein</fullName>
    </recommendedName>
</protein>
<gene>
    <name evidence="5" type="ORF">B4U79_06928</name>
</gene>
<keyword evidence="6" id="KW-1185">Reference proteome</keyword>
<dbReference type="GO" id="GO:0043014">
    <property type="term" value="F:alpha-tubulin binding"/>
    <property type="evidence" value="ECO:0007669"/>
    <property type="project" value="InterPro"/>
</dbReference>
<dbReference type="GO" id="GO:0034314">
    <property type="term" value="P:Arp2/3 complex-mediated actin nucleation"/>
    <property type="evidence" value="ECO:0007669"/>
    <property type="project" value="InterPro"/>
</dbReference>
<feature type="domain" description="WASH1 WAHD" evidence="4">
    <location>
        <begin position="2"/>
        <end position="246"/>
    </location>
</feature>
<dbReference type="GO" id="GO:0055037">
    <property type="term" value="C:recycling endosome"/>
    <property type="evidence" value="ECO:0007669"/>
    <property type="project" value="TreeGrafter"/>
</dbReference>
<dbReference type="GO" id="GO:0006887">
    <property type="term" value="P:exocytosis"/>
    <property type="evidence" value="ECO:0007669"/>
    <property type="project" value="TreeGrafter"/>
</dbReference>
<dbReference type="GO" id="GO:0005769">
    <property type="term" value="C:early endosome"/>
    <property type="evidence" value="ECO:0007669"/>
    <property type="project" value="InterPro"/>
</dbReference>
<dbReference type="InterPro" id="IPR021854">
    <property type="entry name" value="WASH1_WAHD"/>
</dbReference>
<evidence type="ECO:0000256" key="3">
    <source>
        <dbReference type="SAM" id="MobiDB-lite"/>
    </source>
</evidence>
<evidence type="ECO:0000313" key="6">
    <source>
        <dbReference type="Proteomes" id="UP000285301"/>
    </source>
</evidence>
<dbReference type="AlphaFoldDB" id="A0A443QCU6"/>
<keyword evidence="2" id="KW-0009">Actin-binding</keyword>
<accession>A0A443QCU6</accession>
<dbReference type="GO" id="GO:0042147">
    <property type="term" value="P:retrograde transport, endosome to Golgi"/>
    <property type="evidence" value="ECO:0007669"/>
    <property type="project" value="TreeGrafter"/>
</dbReference>
<dbReference type="GO" id="GO:0003779">
    <property type="term" value="F:actin binding"/>
    <property type="evidence" value="ECO:0007669"/>
    <property type="project" value="UniProtKB-KW"/>
</dbReference>
<feature type="compositionally biased region" description="Basic and acidic residues" evidence="3">
    <location>
        <begin position="332"/>
        <end position="344"/>
    </location>
</feature>
<dbReference type="PANTHER" id="PTHR23331">
    <property type="entry name" value="CXYORF1"/>
    <property type="match status" value="1"/>
</dbReference>
<dbReference type="GO" id="GO:0071203">
    <property type="term" value="C:WASH complex"/>
    <property type="evidence" value="ECO:0007669"/>
    <property type="project" value="InterPro"/>
</dbReference>
<dbReference type="InterPro" id="IPR028290">
    <property type="entry name" value="WASH1"/>
</dbReference>
<feature type="non-terminal residue" evidence="5">
    <location>
        <position position="1"/>
    </location>
</feature>
<dbReference type="OrthoDB" id="307871at2759"/>
<dbReference type="STRING" id="1965070.A0A443QCU6"/>
<sequence>VIVQIADVFDKLNALTKNTFERIDAKIDEFRTRLEDIDNRSDVVKAKVEKLKEFGTKATRIFSNYKYPITESHRLEYEPLSKYTPVEYGVNLSRRIHSSHIPFDDELLKEKINLLALNVQKAKSNNEWREEQHKNPMGRVPWERITSIGSFIIFNTSENPFVSRGMGSSVYEQKMKNRRNMQNEPEKEGIQPPPSSIVNKEQIEKQEKLLRYNPELQIAPQIMDELPTALPDLPGIADDLSFSNDLFPEFDGLVSNISQQSEAIKRDETNFSLSKESSASLLASIRSAAGKPVKGKLTVKDEKMERKKIKKEAVSGDLMSDLINNLKSRREGIRGKAITSRESETVSAPPAPSGAMEKVSAMIPPPPMVPPSSDDDDEDANSDDWE</sequence>
<feature type="compositionally biased region" description="Acidic residues" evidence="3">
    <location>
        <begin position="373"/>
        <end position="386"/>
    </location>
</feature>
<dbReference type="Pfam" id="PF11945">
    <property type="entry name" value="WASH_WAHD"/>
    <property type="match status" value="1"/>
</dbReference>
<comment type="caution">
    <text evidence="5">The sequence shown here is derived from an EMBL/GenBank/DDBJ whole genome shotgun (WGS) entry which is preliminary data.</text>
</comment>
<proteinExistence type="inferred from homology"/>
<dbReference type="GO" id="GO:0032456">
    <property type="term" value="P:endocytic recycling"/>
    <property type="evidence" value="ECO:0007669"/>
    <property type="project" value="TreeGrafter"/>
</dbReference>
<evidence type="ECO:0000256" key="2">
    <source>
        <dbReference type="ARBA" id="ARBA00023203"/>
    </source>
</evidence>
<dbReference type="GO" id="GO:0043015">
    <property type="term" value="F:gamma-tubulin binding"/>
    <property type="evidence" value="ECO:0007669"/>
    <property type="project" value="TreeGrafter"/>
</dbReference>
<comment type="similarity">
    <text evidence="1">Belongs to the WASH1 family.</text>
</comment>
<evidence type="ECO:0000256" key="1">
    <source>
        <dbReference type="ARBA" id="ARBA00005602"/>
    </source>
</evidence>
<feature type="region of interest" description="Disordered" evidence="3">
    <location>
        <begin position="332"/>
        <end position="386"/>
    </location>
</feature>